<evidence type="ECO:0000313" key="3">
    <source>
        <dbReference type="Proteomes" id="UP000678237"/>
    </source>
</evidence>
<reference evidence="2" key="2">
    <citation type="submission" date="2021-05" db="EMBL/GenBank/DDBJ databases">
        <title>Protein family content uncovers lineage relationships and bacterial pathway maintenance mechanisms in DPANN archaea.</title>
        <authorList>
            <person name="Castelle C.J."/>
            <person name="Meheust R."/>
            <person name="Jaffe A.L."/>
            <person name="Seitz K."/>
            <person name="Gong X."/>
            <person name="Baker B.J."/>
            <person name="Banfield J.F."/>
        </authorList>
    </citation>
    <scope>NUCLEOTIDE SEQUENCE</scope>
    <source>
        <strain evidence="2">RIFCSPLOWO2_01_FULL_58_19</strain>
    </source>
</reference>
<evidence type="ECO:0000313" key="2">
    <source>
        <dbReference type="EMBL" id="MBS3063615.1"/>
    </source>
</evidence>
<keyword evidence="1" id="KW-0812">Transmembrane</keyword>
<feature type="transmembrane region" description="Helical" evidence="1">
    <location>
        <begin position="9"/>
        <end position="29"/>
    </location>
</feature>
<reference evidence="2" key="1">
    <citation type="submission" date="2021-03" db="EMBL/GenBank/DDBJ databases">
        <authorList>
            <person name="Jaffe A."/>
        </authorList>
    </citation>
    <scope>NUCLEOTIDE SEQUENCE</scope>
    <source>
        <strain evidence="2">RIFCSPLOWO2_01_FULL_58_19</strain>
    </source>
</reference>
<proteinExistence type="predicted"/>
<evidence type="ECO:0000256" key="1">
    <source>
        <dbReference type="SAM" id="Phobius"/>
    </source>
</evidence>
<comment type="caution">
    <text evidence="2">The sequence shown here is derived from an EMBL/GenBank/DDBJ whole genome shotgun (WGS) entry which is preliminary data.</text>
</comment>
<dbReference type="EMBL" id="JAGVWE010000006">
    <property type="protein sequence ID" value="MBS3063615.1"/>
    <property type="molecule type" value="Genomic_DNA"/>
</dbReference>
<name>A0A8T4LK68_9ARCH</name>
<organism evidence="2 3">
    <name type="scientific">Candidatus Iainarchaeum sp</name>
    <dbReference type="NCBI Taxonomy" id="3101447"/>
    <lineage>
        <taxon>Archaea</taxon>
        <taxon>Candidatus Iainarchaeota</taxon>
        <taxon>Candidatus Iainarchaeia</taxon>
        <taxon>Candidatus Iainarchaeales</taxon>
        <taxon>Candidatus Iainarchaeaceae</taxon>
        <taxon>Candidatus Iainarchaeum</taxon>
    </lineage>
</organism>
<dbReference type="AlphaFoldDB" id="A0A8T4LK68"/>
<protein>
    <recommendedName>
        <fullName evidence="4">DUF1616 domain-containing protein</fullName>
    </recommendedName>
</protein>
<dbReference type="Proteomes" id="UP000678237">
    <property type="component" value="Unassembled WGS sequence"/>
</dbReference>
<keyword evidence="1" id="KW-0472">Membrane</keyword>
<evidence type="ECO:0008006" key="4">
    <source>
        <dbReference type="Google" id="ProtNLM"/>
    </source>
</evidence>
<gene>
    <name evidence="2" type="ORF">J4203_07170</name>
</gene>
<keyword evidence="1" id="KW-1133">Transmembrane helix</keyword>
<sequence>MEEKEFEQFVANLVIALALLAIVGLVATAKPKTTPDYYSALYLVPGSYENTAANGLTGFTYAIENHEAGDQEYAVALGVDGRVVETRKVRAAKEGKVEERVELPIPQAGYSKPAKVTITTAAAGRQYEVYYWLLPP</sequence>
<accession>A0A8T4LK68</accession>